<reference evidence="3 4" key="1">
    <citation type="submission" date="2015-01" db="EMBL/GenBank/DDBJ databases">
        <title>The Genome Sequence of Ochroconis gallopava CBS43764.</title>
        <authorList>
            <consortium name="The Broad Institute Genomics Platform"/>
            <person name="Cuomo C."/>
            <person name="de Hoog S."/>
            <person name="Gorbushina A."/>
            <person name="Stielow B."/>
            <person name="Teixiera M."/>
            <person name="Abouelleil A."/>
            <person name="Chapman S.B."/>
            <person name="Priest M."/>
            <person name="Young S.K."/>
            <person name="Wortman J."/>
            <person name="Nusbaum C."/>
            <person name="Birren B."/>
        </authorList>
    </citation>
    <scope>NUCLEOTIDE SEQUENCE [LARGE SCALE GENOMIC DNA]</scope>
    <source>
        <strain evidence="3 4">CBS 43764</strain>
    </source>
</reference>
<dbReference type="Proteomes" id="UP000053259">
    <property type="component" value="Unassembled WGS sequence"/>
</dbReference>
<comment type="similarity">
    <text evidence="2">Belongs to the asaB hydroxylase/desaturase family.</text>
</comment>
<dbReference type="RefSeq" id="XP_016217228.1">
    <property type="nucleotide sequence ID" value="XM_016355212.1"/>
</dbReference>
<dbReference type="InParanoid" id="A0A0D2B801"/>
<dbReference type="HOGENOM" id="CLU_042688_4_1_1"/>
<evidence type="ECO:0000313" key="4">
    <source>
        <dbReference type="Proteomes" id="UP000053259"/>
    </source>
</evidence>
<proteinExistence type="inferred from homology"/>
<dbReference type="GeneID" id="27310178"/>
<dbReference type="InterPro" id="IPR044053">
    <property type="entry name" value="AsaB-like"/>
</dbReference>
<evidence type="ECO:0000313" key="3">
    <source>
        <dbReference type="EMBL" id="KIW07359.1"/>
    </source>
</evidence>
<dbReference type="AlphaFoldDB" id="A0A0D2B801"/>
<dbReference type="PANTHER" id="PTHR34598">
    <property type="entry name" value="BLL6449 PROTEIN"/>
    <property type="match status" value="1"/>
</dbReference>
<name>A0A0D2B801_9PEZI</name>
<dbReference type="EMBL" id="KN847533">
    <property type="protein sequence ID" value="KIW07359.1"/>
    <property type="molecule type" value="Genomic_DNA"/>
</dbReference>
<keyword evidence="1" id="KW-0560">Oxidoreductase</keyword>
<accession>A0A0D2B801</accession>
<dbReference type="PANTHER" id="PTHR34598:SF3">
    <property type="entry name" value="OXIDOREDUCTASE AN1597"/>
    <property type="match status" value="1"/>
</dbReference>
<evidence type="ECO:0000256" key="2">
    <source>
        <dbReference type="ARBA" id="ARBA00023604"/>
    </source>
</evidence>
<keyword evidence="4" id="KW-1185">Reference proteome</keyword>
<dbReference type="OrthoDB" id="412788at2759"/>
<dbReference type="VEuPathDB" id="FungiDB:PV09_02205"/>
<sequence>MATSTVLAAEPACLSVLEHQQNVPSHGRLRYITRGLIPTASPHLYHLPPLSEFGDIRLLPIRDIKESLKLGDENPYTLDSHGFTARRHPSVLHSFPYSRLSWNDETLLKSVYIPEVEDLLRNLTGANKVVTEMVLIRSEIHSEIDALASSEEIRETDRTGDDDSWPKMIGISAGAGASPAPKVHLDFSPAGARVHLRKYHGALAKAGAEVISKEDNIVANGVRAEDLHKWYDGPRWAMFSIWRPLKRVTRDPLAFADRRSFPRTDYVPVDLVEPTGKALRHMYPAEMKSHKAETLLAYGSDNHEWCWVWDMEPEEVVVIQLFDSEAEKRGYCGVMHSSVDVPETEHEPARESIEVRCTAFW</sequence>
<dbReference type="GO" id="GO:0016491">
    <property type="term" value="F:oxidoreductase activity"/>
    <property type="evidence" value="ECO:0007669"/>
    <property type="project" value="UniProtKB-KW"/>
</dbReference>
<dbReference type="NCBIfam" id="NF041278">
    <property type="entry name" value="CmcJ_NvfI_EfuI"/>
    <property type="match status" value="1"/>
</dbReference>
<organism evidence="3 4">
    <name type="scientific">Verruconis gallopava</name>
    <dbReference type="NCBI Taxonomy" id="253628"/>
    <lineage>
        <taxon>Eukaryota</taxon>
        <taxon>Fungi</taxon>
        <taxon>Dikarya</taxon>
        <taxon>Ascomycota</taxon>
        <taxon>Pezizomycotina</taxon>
        <taxon>Dothideomycetes</taxon>
        <taxon>Pleosporomycetidae</taxon>
        <taxon>Venturiales</taxon>
        <taxon>Sympoventuriaceae</taxon>
        <taxon>Verruconis</taxon>
    </lineage>
</organism>
<gene>
    <name evidence="3" type="ORF">PV09_02205</name>
</gene>
<protein>
    <recommendedName>
        <fullName evidence="5">GA4 desaturase</fullName>
    </recommendedName>
</protein>
<evidence type="ECO:0000256" key="1">
    <source>
        <dbReference type="ARBA" id="ARBA00023002"/>
    </source>
</evidence>
<dbReference type="STRING" id="253628.A0A0D2B801"/>
<evidence type="ECO:0008006" key="5">
    <source>
        <dbReference type="Google" id="ProtNLM"/>
    </source>
</evidence>